<dbReference type="InterPro" id="IPR003661">
    <property type="entry name" value="HisK_dim/P_dom"/>
</dbReference>
<evidence type="ECO:0000259" key="14">
    <source>
        <dbReference type="PROSITE" id="PS50885"/>
    </source>
</evidence>
<organism evidence="15 16">
    <name type="scientific">Novispirillum itersonii</name>
    <name type="common">Aquaspirillum itersonii</name>
    <dbReference type="NCBI Taxonomy" id="189"/>
    <lineage>
        <taxon>Bacteria</taxon>
        <taxon>Pseudomonadati</taxon>
        <taxon>Pseudomonadota</taxon>
        <taxon>Alphaproteobacteria</taxon>
        <taxon>Rhodospirillales</taxon>
        <taxon>Novispirillaceae</taxon>
        <taxon>Novispirillum</taxon>
    </lineage>
</organism>
<feature type="transmembrane region" description="Helical" evidence="12">
    <location>
        <begin position="256"/>
        <end position="275"/>
    </location>
</feature>
<dbReference type="Pfam" id="PF13756">
    <property type="entry name" value="Stimulus_sens_1"/>
    <property type="match status" value="1"/>
</dbReference>
<dbReference type="SMART" id="SM00388">
    <property type="entry name" value="HisKA"/>
    <property type="match status" value="1"/>
</dbReference>
<dbReference type="Gene3D" id="6.10.340.10">
    <property type="match status" value="1"/>
</dbReference>
<dbReference type="InterPro" id="IPR025908">
    <property type="entry name" value="Sensor_TM1"/>
</dbReference>
<dbReference type="PRINTS" id="PR00344">
    <property type="entry name" value="BCTRLSENSOR"/>
</dbReference>
<evidence type="ECO:0000313" key="16">
    <source>
        <dbReference type="Proteomes" id="UP000544872"/>
    </source>
</evidence>
<dbReference type="Pfam" id="PF13755">
    <property type="entry name" value="Sensor_TM1"/>
    <property type="match status" value="1"/>
</dbReference>
<evidence type="ECO:0000256" key="8">
    <source>
        <dbReference type="ARBA" id="ARBA00022989"/>
    </source>
</evidence>
<evidence type="ECO:0000256" key="3">
    <source>
        <dbReference type="ARBA" id="ARBA00012438"/>
    </source>
</evidence>
<dbReference type="Gene3D" id="1.10.287.130">
    <property type="match status" value="1"/>
</dbReference>
<dbReference type="InterPro" id="IPR025919">
    <property type="entry name" value="Stimulus_sens_dom"/>
</dbReference>
<keyword evidence="4" id="KW-0597">Phosphoprotein</keyword>
<dbReference type="AlphaFoldDB" id="A0A7W9ZCS3"/>
<dbReference type="GO" id="GO:0016020">
    <property type="term" value="C:membrane"/>
    <property type="evidence" value="ECO:0007669"/>
    <property type="project" value="UniProtKB-SubCell"/>
</dbReference>
<gene>
    <name evidence="15" type="ORF">FHS48_000477</name>
</gene>
<keyword evidence="6 12" id="KW-0812">Transmembrane</keyword>
<dbReference type="SMART" id="SM00304">
    <property type="entry name" value="HAMP"/>
    <property type="match status" value="1"/>
</dbReference>
<keyword evidence="7 15" id="KW-0418">Kinase</keyword>
<dbReference type="Gene3D" id="3.30.565.10">
    <property type="entry name" value="Histidine kinase-like ATPase, C-terminal domain"/>
    <property type="match status" value="1"/>
</dbReference>
<comment type="subcellular location">
    <subcellularLocation>
        <location evidence="2">Membrane</location>
    </subcellularLocation>
</comment>
<evidence type="ECO:0000313" key="15">
    <source>
        <dbReference type="EMBL" id="MBB6209096.1"/>
    </source>
</evidence>
<dbReference type="Pfam" id="PF02518">
    <property type="entry name" value="HATPase_c"/>
    <property type="match status" value="1"/>
</dbReference>
<feature type="domain" description="HAMP" evidence="14">
    <location>
        <begin position="276"/>
        <end position="331"/>
    </location>
</feature>
<dbReference type="SUPFAM" id="SSF55874">
    <property type="entry name" value="ATPase domain of HSP90 chaperone/DNA topoisomerase II/histidine kinase"/>
    <property type="match status" value="1"/>
</dbReference>
<keyword evidence="9" id="KW-0902">Two-component regulatory system</keyword>
<sequence length="595" mass="64678">MDSRHGSGMDHPDTPPSSRRNRPARTPLLSPLTRRILAVNLIAPLLLLVGLLYLDEYEQALLSTETEALRVQGELIAAAVGEGAVSADLAELQNSNLPIPHHTLKPEPAQSMVRRLSELAGIRVRLFDTNGLLVADSRRLTGPGGAVQVEDLAPPSTPSMMHDLRDAYVWAARRLNHAPLPQYHERLDQAAGDYEEVALALDAGMPATALRRLNGDARMLSAAVPVSFYKQVVGAIMVSRNDDSVTESLFEVRMTILRLFIGTLAVTTLLSIYLARAIARPVSLLALAAVRVRQRRGQQTTIPDLSYRNDEIGDLSTSLRDMTQALWQRMDAIERFAADVAHEIKNPLTSIRSAVETVTRLKDPDKQQRLLTIVQDDVGRLDRLISDISDASRLDAELSRSEAADVDLRPLLETLADIYASAVPDPEDEPDPEADVPPPGPLVLSLPQDGQPLIIRGMPDRLVQVLRNLIGNAISFSPDPGSIRLSAARSNDTVILTVEDCGPGLPPGKEEAIFDRFYSERPSTEKFGAHSGLGLSISRQIVENHGGSIRARNRLNEDGTVLGACFTVTLPAAAAVASTTKSLTGRPRHGQRSES</sequence>
<evidence type="ECO:0000256" key="11">
    <source>
        <dbReference type="SAM" id="MobiDB-lite"/>
    </source>
</evidence>
<dbReference type="InterPro" id="IPR003660">
    <property type="entry name" value="HAMP_dom"/>
</dbReference>
<evidence type="ECO:0000256" key="6">
    <source>
        <dbReference type="ARBA" id="ARBA00022692"/>
    </source>
</evidence>
<dbReference type="GO" id="GO:0000155">
    <property type="term" value="F:phosphorelay sensor kinase activity"/>
    <property type="evidence" value="ECO:0007669"/>
    <property type="project" value="InterPro"/>
</dbReference>
<feature type="transmembrane region" description="Helical" evidence="12">
    <location>
        <begin position="36"/>
        <end position="54"/>
    </location>
</feature>
<dbReference type="PANTHER" id="PTHR45436:SF5">
    <property type="entry name" value="SENSOR HISTIDINE KINASE TRCS"/>
    <property type="match status" value="1"/>
</dbReference>
<proteinExistence type="predicted"/>
<evidence type="ECO:0000256" key="1">
    <source>
        <dbReference type="ARBA" id="ARBA00000085"/>
    </source>
</evidence>
<name>A0A7W9ZCS3_NOVIT</name>
<dbReference type="Pfam" id="PF00672">
    <property type="entry name" value="HAMP"/>
    <property type="match status" value="1"/>
</dbReference>
<keyword evidence="5 15" id="KW-0808">Transferase</keyword>
<evidence type="ECO:0000256" key="2">
    <source>
        <dbReference type="ARBA" id="ARBA00004370"/>
    </source>
</evidence>
<keyword evidence="8 12" id="KW-1133">Transmembrane helix</keyword>
<dbReference type="Proteomes" id="UP000544872">
    <property type="component" value="Unassembled WGS sequence"/>
</dbReference>
<evidence type="ECO:0000256" key="7">
    <source>
        <dbReference type="ARBA" id="ARBA00022777"/>
    </source>
</evidence>
<dbReference type="InterPro" id="IPR036097">
    <property type="entry name" value="HisK_dim/P_sf"/>
</dbReference>
<dbReference type="InterPro" id="IPR005467">
    <property type="entry name" value="His_kinase_dom"/>
</dbReference>
<dbReference type="SMART" id="SM00387">
    <property type="entry name" value="HATPase_c"/>
    <property type="match status" value="1"/>
</dbReference>
<dbReference type="PANTHER" id="PTHR45436">
    <property type="entry name" value="SENSOR HISTIDINE KINASE YKOH"/>
    <property type="match status" value="1"/>
</dbReference>
<keyword evidence="10 12" id="KW-0472">Membrane</keyword>
<dbReference type="CDD" id="cd00082">
    <property type="entry name" value="HisKA"/>
    <property type="match status" value="1"/>
</dbReference>
<reference evidence="15 16" key="1">
    <citation type="submission" date="2020-08" db="EMBL/GenBank/DDBJ databases">
        <title>Genomic Encyclopedia of Type Strains, Phase IV (KMG-IV): sequencing the most valuable type-strain genomes for metagenomic binning, comparative biology and taxonomic classification.</title>
        <authorList>
            <person name="Goeker M."/>
        </authorList>
    </citation>
    <scope>NUCLEOTIDE SEQUENCE [LARGE SCALE GENOMIC DNA]</scope>
    <source>
        <strain evidence="15 16">DSM 11590</strain>
    </source>
</reference>
<dbReference type="InterPro" id="IPR050428">
    <property type="entry name" value="TCS_sensor_his_kinase"/>
</dbReference>
<dbReference type="InterPro" id="IPR004358">
    <property type="entry name" value="Sig_transdc_His_kin-like_C"/>
</dbReference>
<dbReference type="RefSeq" id="WP_260402289.1">
    <property type="nucleotide sequence ID" value="NZ_JACIIX010000001.1"/>
</dbReference>
<dbReference type="SUPFAM" id="SSF47384">
    <property type="entry name" value="Homodimeric domain of signal transducing histidine kinase"/>
    <property type="match status" value="1"/>
</dbReference>
<comment type="caution">
    <text evidence="15">The sequence shown here is derived from an EMBL/GenBank/DDBJ whole genome shotgun (WGS) entry which is preliminary data.</text>
</comment>
<dbReference type="PROSITE" id="PS50885">
    <property type="entry name" value="HAMP"/>
    <property type="match status" value="1"/>
</dbReference>
<evidence type="ECO:0000256" key="10">
    <source>
        <dbReference type="ARBA" id="ARBA00023136"/>
    </source>
</evidence>
<keyword evidence="16" id="KW-1185">Reference proteome</keyword>
<feature type="region of interest" description="Disordered" evidence="11">
    <location>
        <begin position="1"/>
        <end position="26"/>
    </location>
</feature>
<evidence type="ECO:0000256" key="4">
    <source>
        <dbReference type="ARBA" id="ARBA00022553"/>
    </source>
</evidence>
<feature type="domain" description="Histidine kinase" evidence="13">
    <location>
        <begin position="339"/>
        <end position="574"/>
    </location>
</feature>
<dbReference type="InterPro" id="IPR003594">
    <property type="entry name" value="HATPase_dom"/>
</dbReference>
<dbReference type="EC" id="2.7.13.3" evidence="3"/>
<evidence type="ECO:0000256" key="12">
    <source>
        <dbReference type="SAM" id="Phobius"/>
    </source>
</evidence>
<evidence type="ECO:0000256" key="5">
    <source>
        <dbReference type="ARBA" id="ARBA00022679"/>
    </source>
</evidence>
<accession>A0A7W9ZCS3</accession>
<evidence type="ECO:0000256" key="9">
    <source>
        <dbReference type="ARBA" id="ARBA00023012"/>
    </source>
</evidence>
<dbReference type="EMBL" id="JACIIX010000001">
    <property type="protein sequence ID" value="MBB6209096.1"/>
    <property type="molecule type" value="Genomic_DNA"/>
</dbReference>
<feature type="compositionally biased region" description="Basic and acidic residues" evidence="11">
    <location>
        <begin position="1"/>
        <end position="13"/>
    </location>
</feature>
<comment type="catalytic activity">
    <reaction evidence="1">
        <text>ATP + protein L-histidine = ADP + protein N-phospho-L-histidine.</text>
        <dbReference type="EC" id="2.7.13.3"/>
    </reaction>
</comment>
<protein>
    <recommendedName>
        <fullName evidence="3">histidine kinase</fullName>
        <ecNumber evidence="3">2.7.13.3</ecNumber>
    </recommendedName>
</protein>
<dbReference type="InterPro" id="IPR036890">
    <property type="entry name" value="HATPase_C_sf"/>
</dbReference>
<evidence type="ECO:0000259" key="13">
    <source>
        <dbReference type="PROSITE" id="PS50109"/>
    </source>
</evidence>
<dbReference type="PROSITE" id="PS50109">
    <property type="entry name" value="HIS_KIN"/>
    <property type="match status" value="1"/>
</dbReference>
<dbReference type="Pfam" id="PF00512">
    <property type="entry name" value="HisKA"/>
    <property type="match status" value="1"/>
</dbReference>